<feature type="chain" id="PRO_5038739650" description="Multiple sugar transport system substrate-binding protein" evidence="2">
    <location>
        <begin position="21"/>
        <end position="461"/>
    </location>
</feature>
<dbReference type="EMBL" id="AQFT01000012">
    <property type="protein sequence ID" value="EMZ37365.1"/>
    <property type="molecule type" value="Genomic_DNA"/>
</dbReference>
<dbReference type="PATRIC" id="fig|1235802.3.peg.458"/>
<dbReference type="HOGENOM" id="CLU_031285_12_3_9"/>
<accession>N2BG27</accession>
<evidence type="ECO:0000256" key="1">
    <source>
        <dbReference type="SAM" id="MobiDB-lite"/>
    </source>
</evidence>
<feature type="signal peptide" evidence="2">
    <location>
        <begin position="1"/>
        <end position="20"/>
    </location>
</feature>
<evidence type="ECO:0008006" key="5">
    <source>
        <dbReference type="Google" id="ProtNLM"/>
    </source>
</evidence>
<feature type="region of interest" description="Disordered" evidence="1">
    <location>
        <begin position="21"/>
        <end position="57"/>
    </location>
</feature>
<dbReference type="SUPFAM" id="SSF53850">
    <property type="entry name" value="Periplasmic binding protein-like II"/>
    <property type="match status" value="1"/>
</dbReference>
<gene>
    <name evidence="3" type="ORF">C823_00431</name>
</gene>
<dbReference type="Proteomes" id="UP000012589">
    <property type="component" value="Unassembled WGS sequence"/>
</dbReference>
<sequence length="461" mass="51850">MKQKTLALVLAAMMTTSLLAGCGSSGDNSSKDSNSEDSSNEDNSNEEDNSTDGDSKKDNIVITVATRYSNDNPDENYYREKVEEFSAMDNGITIEMDNISTEADYLDKLRTSFANGDTPNVFLEYGGSRCLDYLEADALLDLKQYLDENDGEWYNHFYDSMWGQSVYEGYDGIYSVPFKCYLVPLFYNKELFADAGIEPPTTLDEMMKACETFKEKGVLPFQAGEKDNYRFGHFNNCLIIKSLGVEAVDKLAKRELAYDSDEMKSTYQYMVDMMENGYFGENVLDTDAPTEVSAFKAGNVAMKWDGSWFIANEIYGTDFYDKVGVVPFPYGDESCKTYSQGGASDLFFISQLNKSEEEIQASVEFLKFITSPDYYAGLDEVAQTVVPVKFEKTENSPENPLLDEVIKIQEELTDMRTDVQNYDPQSHMLDTVRSALQGIAMGDSADQCAKNIMDRMAEYGE</sequence>
<dbReference type="Pfam" id="PF01547">
    <property type="entry name" value="SBP_bac_1"/>
    <property type="match status" value="1"/>
</dbReference>
<evidence type="ECO:0000313" key="4">
    <source>
        <dbReference type="Proteomes" id="UP000012589"/>
    </source>
</evidence>
<name>N2BG27_9FIRM</name>
<dbReference type="Gene3D" id="3.40.190.10">
    <property type="entry name" value="Periplasmic binding protein-like II"/>
    <property type="match status" value="2"/>
</dbReference>
<dbReference type="OrthoDB" id="9798191at2"/>
<proteinExistence type="predicted"/>
<dbReference type="PANTHER" id="PTHR43649">
    <property type="entry name" value="ARABINOSE-BINDING PROTEIN-RELATED"/>
    <property type="match status" value="1"/>
</dbReference>
<dbReference type="InterPro" id="IPR006059">
    <property type="entry name" value="SBP"/>
</dbReference>
<evidence type="ECO:0000313" key="3">
    <source>
        <dbReference type="EMBL" id="EMZ37365.1"/>
    </source>
</evidence>
<reference evidence="3 4" key="1">
    <citation type="journal article" date="2014" name="Genome Announc.">
        <title>Draft genome sequences of the altered schaedler flora, a defined bacterial community from gnotobiotic mice.</title>
        <authorList>
            <person name="Wannemuehler M.J."/>
            <person name="Overstreet A.M."/>
            <person name="Ward D.V."/>
            <person name="Phillips G.J."/>
        </authorList>
    </citation>
    <scope>NUCLEOTIDE SEQUENCE [LARGE SCALE GENOMIC DNA]</scope>
    <source>
        <strain evidence="3 4">ASF492</strain>
    </source>
</reference>
<dbReference type="PANTHER" id="PTHR43649:SF12">
    <property type="entry name" value="DIACETYLCHITOBIOSE BINDING PROTEIN DASA"/>
    <property type="match status" value="1"/>
</dbReference>
<keyword evidence="2" id="KW-0732">Signal</keyword>
<protein>
    <recommendedName>
        <fullName evidence="5">Multiple sugar transport system substrate-binding protein</fullName>
    </recommendedName>
</protein>
<dbReference type="AlphaFoldDB" id="N2BG27"/>
<keyword evidence="4" id="KW-1185">Reference proteome</keyword>
<dbReference type="eggNOG" id="COG1653">
    <property type="taxonomic scope" value="Bacteria"/>
</dbReference>
<evidence type="ECO:0000256" key="2">
    <source>
        <dbReference type="SAM" id="SignalP"/>
    </source>
</evidence>
<dbReference type="STRING" id="1235802.C823_00431"/>
<dbReference type="InterPro" id="IPR050490">
    <property type="entry name" value="Bact_solute-bd_prot1"/>
</dbReference>
<comment type="caution">
    <text evidence="3">The sequence shown here is derived from an EMBL/GenBank/DDBJ whole genome shotgun (WGS) entry which is preliminary data.</text>
</comment>
<organism evidence="3 4">
    <name type="scientific">Eubacterium plexicaudatum ASF492</name>
    <dbReference type="NCBI Taxonomy" id="1235802"/>
    <lineage>
        <taxon>Bacteria</taxon>
        <taxon>Bacillati</taxon>
        <taxon>Bacillota</taxon>
        <taxon>Clostridia</taxon>
        <taxon>Eubacteriales</taxon>
        <taxon>Eubacteriaceae</taxon>
        <taxon>Eubacterium</taxon>
    </lineage>
</organism>
<dbReference type="PROSITE" id="PS51257">
    <property type="entry name" value="PROKAR_LIPOPROTEIN"/>
    <property type="match status" value="1"/>
</dbReference>
<feature type="compositionally biased region" description="Acidic residues" evidence="1">
    <location>
        <begin position="38"/>
        <end position="51"/>
    </location>
</feature>